<gene>
    <name evidence="1" type="ORF">BOVATA_011980</name>
</gene>
<dbReference type="OrthoDB" id="421327at2759"/>
<dbReference type="Proteomes" id="UP000236319">
    <property type="component" value="Unassembled WGS sequence"/>
</dbReference>
<name>A0A2H6K9P4_9APIC</name>
<reference evidence="1 2" key="1">
    <citation type="journal article" date="2017" name="BMC Genomics">
        <title>Whole-genome assembly of Babesia ovata and comparative genomics between closely related pathogens.</title>
        <authorList>
            <person name="Yamagishi J."/>
            <person name="Asada M."/>
            <person name="Hakimi H."/>
            <person name="Tanaka T.Q."/>
            <person name="Sugimoto C."/>
            <person name="Kawazu S."/>
        </authorList>
    </citation>
    <scope>NUCLEOTIDE SEQUENCE [LARGE SCALE GENOMIC DNA]</scope>
    <source>
        <strain evidence="1 2">Miyake</strain>
    </source>
</reference>
<evidence type="ECO:0000313" key="1">
    <source>
        <dbReference type="EMBL" id="GBE59705.1"/>
    </source>
</evidence>
<dbReference type="EMBL" id="BDSA01000001">
    <property type="protein sequence ID" value="GBE59705.1"/>
    <property type="molecule type" value="Genomic_DNA"/>
</dbReference>
<dbReference type="GO" id="GO:0005840">
    <property type="term" value="C:ribosome"/>
    <property type="evidence" value="ECO:0007669"/>
    <property type="project" value="UniProtKB-KW"/>
</dbReference>
<organism evidence="1 2">
    <name type="scientific">Babesia ovata</name>
    <dbReference type="NCBI Taxonomy" id="189622"/>
    <lineage>
        <taxon>Eukaryota</taxon>
        <taxon>Sar</taxon>
        <taxon>Alveolata</taxon>
        <taxon>Apicomplexa</taxon>
        <taxon>Aconoidasida</taxon>
        <taxon>Piroplasmida</taxon>
        <taxon>Babesiidae</taxon>
        <taxon>Babesia</taxon>
    </lineage>
</organism>
<protein>
    <submittedName>
        <fullName evidence="1">Mitochondrial ribosomal protein S22</fullName>
    </submittedName>
</protein>
<keyword evidence="2" id="KW-1185">Reference proteome</keyword>
<evidence type="ECO:0000313" key="2">
    <source>
        <dbReference type="Proteomes" id="UP000236319"/>
    </source>
</evidence>
<dbReference type="AlphaFoldDB" id="A0A2H6K9P4"/>
<comment type="caution">
    <text evidence="1">The sequence shown here is derived from an EMBL/GenBank/DDBJ whole genome shotgun (WGS) entry which is preliminary data.</text>
</comment>
<dbReference type="RefSeq" id="XP_028865948.1">
    <property type="nucleotide sequence ID" value="XM_029010115.1"/>
</dbReference>
<proteinExistence type="predicted"/>
<dbReference type="GeneID" id="39873475"/>
<dbReference type="VEuPathDB" id="PiroplasmaDB:BOVATA_011980"/>
<keyword evidence="1" id="KW-0687">Ribonucleoprotein</keyword>
<keyword evidence="1" id="KW-0689">Ribosomal protein</keyword>
<sequence length="353" mass="39595">MSKFRYYQCCGLKASKHMVQTQICRAESICGGYISHIQHIGGSVMCGGVHARYIHHGFQFDRILPYKPANSIPSNELDDVSRISIKTLPFPSLIKDKLFQLIKAAGKKKDIDASGSYIAKRLAARRSVEVPRVLPSILLDSDSVNAEYVEGMKQLSNEPEFAHLKTLFQQNKLGVNEQAQIELAEAEDARHKMKLRAPQLKPTRIMFYNAGAGASVAAAHAIWDLNTFEDILIVEPSTNLLKICEYLIPGKITACQEPLESNQSGRIHGTHCCCRQWKFHVQAIVEPGTPTGFRILHSIREVFISQLEKDRFHFMAPPPLKLGRRVIMDLCSAPNNFKRIVVPKNTPESSGYK</sequence>
<accession>A0A2H6K9P4</accession>